<protein>
    <submittedName>
        <fullName evidence="1">Uncharacterized protein</fullName>
    </submittedName>
</protein>
<evidence type="ECO:0000313" key="2">
    <source>
        <dbReference type="Proteomes" id="UP000091857"/>
    </source>
</evidence>
<evidence type="ECO:0000313" key="1">
    <source>
        <dbReference type="EMBL" id="KAG8661178.1"/>
    </source>
</evidence>
<dbReference type="Proteomes" id="UP000091857">
    <property type="component" value="Chromosome 2"/>
</dbReference>
<reference evidence="2" key="1">
    <citation type="journal article" date="2016" name="Nat. Biotechnol.">
        <title>Sequencing wild and cultivated cassava and related species reveals extensive interspecific hybridization and genetic diversity.</title>
        <authorList>
            <person name="Bredeson J.V."/>
            <person name="Lyons J.B."/>
            <person name="Prochnik S.E."/>
            <person name="Wu G.A."/>
            <person name="Ha C.M."/>
            <person name="Edsinger-Gonzales E."/>
            <person name="Grimwood J."/>
            <person name="Schmutz J."/>
            <person name="Rabbi I.Y."/>
            <person name="Egesi C."/>
            <person name="Nauluvula P."/>
            <person name="Lebot V."/>
            <person name="Ndunguru J."/>
            <person name="Mkamilo G."/>
            <person name="Bart R.S."/>
            <person name="Setter T.L."/>
            <person name="Gleadow R.M."/>
            <person name="Kulakow P."/>
            <person name="Ferguson M.E."/>
            <person name="Rounsley S."/>
            <person name="Rokhsar D.S."/>
        </authorList>
    </citation>
    <scope>NUCLEOTIDE SEQUENCE [LARGE SCALE GENOMIC DNA]</scope>
    <source>
        <strain evidence="2">cv. AM560-2</strain>
    </source>
</reference>
<accession>A0ACB7IAT6</accession>
<keyword evidence="2" id="KW-1185">Reference proteome</keyword>
<gene>
    <name evidence="1" type="ORF">MANES_02G217000v8</name>
</gene>
<organism evidence="1 2">
    <name type="scientific">Manihot esculenta</name>
    <name type="common">Cassava</name>
    <name type="synonym">Jatropha manihot</name>
    <dbReference type="NCBI Taxonomy" id="3983"/>
    <lineage>
        <taxon>Eukaryota</taxon>
        <taxon>Viridiplantae</taxon>
        <taxon>Streptophyta</taxon>
        <taxon>Embryophyta</taxon>
        <taxon>Tracheophyta</taxon>
        <taxon>Spermatophyta</taxon>
        <taxon>Magnoliopsida</taxon>
        <taxon>eudicotyledons</taxon>
        <taxon>Gunneridae</taxon>
        <taxon>Pentapetalae</taxon>
        <taxon>rosids</taxon>
        <taxon>fabids</taxon>
        <taxon>Malpighiales</taxon>
        <taxon>Euphorbiaceae</taxon>
        <taxon>Crotonoideae</taxon>
        <taxon>Manihoteae</taxon>
        <taxon>Manihot</taxon>
    </lineage>
</organism>
<sequence length="816" mass="91493">MVRSSPVYHSHVRDEWHHTMEVESKVSLHVERVLSQVRVICRKIRSPHPLGVFYGDNPLDYSFSLVLFQIILVVLISRFVRFLLKPLKQPRIISDIIGGIIIGPSILGQIPSFIRTVFPENSIFLVQNVGIMGFMYFLFLAGVKMDLTLIRKSGKKHVYTALVGVVVPCILVAVVGVIVRSSLDKELARVSGIGAVATDLAFTSFPVIYLVLKELNLLSSEVGRTALAVAVIGDSLGIVVIIAFEALKQGEVTIECAMWYFVSTIILGAFFVLPTRRVMVWIVKNTPKGKPTEQAFVILILLGVLVMGFFTDMFGLAIANGSLWFGLVVPDGPPLGATIVERSETIVMEILMPFSFAFTGLCTNVFAMASYGWSALAPLFFMFITGYISKICSTFASALYFHMPLKDSLALSLILNLRGQLDILIYIHWIDKRIIGIPIFTMLVLLTTLVTGICTPLIGLLYNPTRPYMINRRRTIQHSPPGKELRIVVCICNEENVSGIIDLLEVSYPTYDNPFRIFAIHLMELVGRSTPMFIEHEELDQSLKHTEHETTFNALKMYQEARQDYVKLHFYTALAIKRTMYQDICELALSNKASLIILPFEKGRLDALPGTEIVRHGHTNKSLSSNVVAHAPCSVGILIDKSHIRNPFMIYPFRQSTYHNYIMLFLGGADAREALSYADRMVMNPEVSLIVVRFLAYNNEGDDEIEKKLDDGIVTSFWVKNEMNERVVYREIVVRNGEETLAAIQAFNTSANDLWIVGRKQGINPVMLQGLSSWSENQELGIIGDYVSSVDFGSEASVLVIHQQVMRVQGISKREY</sequence>
<name>A0ACB7IAT6_MANES</name>
<comment type="caution">
    <text evidence="1">The sequence shown here is derived from an EMBL/GenBank/DDBJ whole genome shotgun (WGS) entry which is preliminary data.</text>
</comment>
<proteinExistence type="predicted"/>
<dbReference type="EMBL" id="CM004388">
    <property type="protein sequence ID" value="KAG8661178.1"/>
    <property type="molecule type" value="Genomic_DNA"/>
</dbReference>